<evidence type="ECO:0000313" key="1">
    <source>
        <dbReference type="EMBL" id="POV96001.1"/>
    </source>
</evidence>
<name>A0A2S4UFM4_9BASI</name>
<accession>A0A2S4UFM4</accession>
<organism evidence="1 2">
    <name type="scientific">Puccinia striiformis</name>
    <dbReference type="NCBI Taxonomy" id="27350"/>
    <lineage>
        <taxon>Eukaryota</taxon>
        <taxon>Fungi</taxon>
        <taxon>Dikarya</taxon>
        <taxon>Basidiomycota</taxon>
        <taxon>Pucciniomycotina</taxon>
        <taxon>Pucciniomycetes</taxon>
        <taxon>Pucciniales</taxon>
        <taxon>Pucciniaceae</taxon>
        <taxon>Puccinia</taxon>
    </lineage>
</organism>
<evidence type="ECO:0000313" key="2">
    <source>
        <dbReference type="Proteomes" id="UP000239156"/>
    </source>
</evidence>
<keyword evidence="2" id="KW-1185">Reference proteome</keyword>
<dbReference type="EMBL" id="PKSL01000316">
    <property type="protein sequence ID" value="POV96001.1"/>
    <property type="molecule type" value="Genomic_DNA"/>
</dbReference>
<sequence>MILNTIKTEVVTTRSARMLRSARLGQL</sequence>
<proteinExistence type="predicted"/>
<comment type="caution">
    <text evidence="1">The sequence shown here is derived from an EMBL/GenBank/DDBJ whole genome shotgun (WGS) entry which is preliminary data.</text>
</comment>
<protein>
    <submittedName>
        <fullName evidence="1">Uncharacterized protein</fullName>
    </submittedName>
</protein>
<dbReference type="AlphaFoldDB" id="A0A2S4UFM4"/>
<dbReference type="Proteomes" id="UP000239156">
    <property type="component" value="Unassembled WGS sequence"/>
</dbReference>
<gene>
    <name evidence="1" type="ORF">PSTT_15899</name>
</gene>
<dbReference type="VEuPathDB" id="FungiDB:PSTT_15899"/>
<reference evidence="1" key="1">
    <citation type="submission" date="2017-12" db="EMBL/GenBank/DDBJ databases">
        <title>Gene loss provides genomic basis for host adaptation in cereal stripe rust fungi.</title>
        <authorList>
            <person name="Xia C."/>
        </authorList>
    </citation>
    <scope>NUCLEOTIDE SEQUENCE [LARGE SCALE GENOMIC DNA]</scope>
    <source>
        <strain evidence="1">93-210</strain>
    </source>
</reference>